<feature type="compositionally biased region" description="Polar residues" evidence="1">
    <location>
        <begin position="68"/>
        <end position="82"/>
    </location>
</feature>
<organism evidence="2">
    <name type="scientific">uncultured Nocardioidaceae bacterium</name>
    <dbReference type="NCBI Taxonomy" id="253824"/>
    <lineage>
        <taxon>Bacteria</taxon>
        <taxon>Bacillati</taxon>
        <taxon>Actinomycetota</taxon>
        <taxon>Actinomycetes</taxon>
        <taxon>Propionibacteriales</taxon>
        <taxon>Nocardioidaceae</taxon>
        <taxon>environmental samples</taxon>
    </lineage>
</organism>
<dbReference type="EMBL" id="CADCUH010000033">
    <property type="protein sequence ID" value="CAA9324959.1"/>
    <property type="molecule type" value="Genomic_DNA"/>
</dbReference>
<gene>
    <name evidence="2" type="ORF">AVDCRST_MAG36-613</name>
</gene>
<sequence>MAIAWTRPDRGSLALSASTTRKALRLLGASGSSATSSAVSASSWVGSTPSWLRRSQRGRRSLAGRVSSVMTGRSSVSGNVTESAAFGTPGVSSSVTTSARPRDRDATRSPRSPSPSPETLVVIPIGTARAAPYIFWLRRACRAARPSSPSIARCRLCSDTVMRPSWKIPRRGVTRTRSIASQGRPRHWLPSRIRTPISSATSNGVRESSRPRRNVTAMAPIARHSSQSSGALDSTARHR</sequence>
<feature type="compositionally biased region" description="Polar residues" evidence="1">
    <location>
        <begin position="196"/>
        <end position="206"/>
    </location>
</feature>
<feature type="region of interest" description="Disordered" evidence="1">
    <location>
        <begin position="194"/>
        <end position="239"/>
    </location>
</feature>
<evidence type="ECO:0000256" key="1">
    <source>
        <dbReference type="SAM" id="MobiDB-lite"/>
    </source>
</evidence>
<evidence type="ECO:0000313" key="2">
    <source>
        <dbReference type="EMBL" id="CAA9324959.1"/>
    </source>
</evidence>
<dbReference type="AlphaFoldDB" id="A0A6J4L7G9"/>
<accession>A0A6J4L7G9</accession>
<feature type="region of interest" description="Disordered" evidence="1">
    <location>
        <begin position="55"/>
        <end position="120"/>
    </location>
</feature>
<reference evidence="2" key="1">
    <citation type="submission" date="2020-02" db="EMBL/GenBank/DDBJ databases">
        <authorList>
            <person name="Meier V. D."/>
        </authorList>
    </citation>
    <scope>NUCLEOTIDE SEQUENCE</scope>
    <source>
        <strain evidence="2">AVDCRST_MAG36</strain>
    </source>
</reference>
<proteinExistence type="predicted"/>
<name>A0A6J4L7G9_9ACTN</name>
<protein>
    <submittedName>
        <fullName evidence="2">Uncharacterized protein</fullName>
    </submittedName>
</protein>